<dbReference type="CDD" id="cd06170">
    <property type="entry name" value="LuxR_C_like"/>
    <property type="match status" value="1"/>
</dbReference>
<evidence type="ECO:0000256" key="5">
    <source>
        <dbReference type="PROSITE-ProRule" id="PRU00169"/>
    </source>
</evidence>
<evidence type="ECO:0000256" key="1">
    <source>
        <dbReference type="ARBA" id="ARBA00022553"/>
    </source>
</evidence>
<dbReference type="Gene3D" id="3.40.50.2300">
    <property type="match status" value="1"/>
</dbReference>
<dbReference type="SMART" id="SM00448">
    <property type="entry name" value="REC"/>
    <property type="match status" value="1"/>
</dbReference>
<dbReference type="CDD" id="cd17535">
    <property type="entry name" value="REC_NarL-like"/>
    <property type="match status" value="1"/>
</dbReference>
<keyword evidence="2" id="KW-0805">Transcription regulation</keyword>
<organism evidence="8">
    <name type="scientific">Magnetococcus massalia (strain MO-1)</name>
    <dbReference type="NCBI Taxonomy" id="451514"/>
    <lineage>
        <taxon>Bacteria</taxon>
        <taxon>Pseudomonadati</taxon>
        <taxon>Pseudomonadota</taxon>
        <taxon>Magnetococcia</taxon>
        <taxon>Magnetococcales</taxon>
        <taxon>Magnetococcaceae</taxon>
        <taxon>Magnetococcus</taxon>
    </lineage>
</organism>
<dbReference type="GO" id="GO:0006355">
    <property type="term" value="P:regulation of DNA-templated transcription"/>
    <property type="evidence" value="ECO:0007669"/>
    <property type="project" value="InterPro"/>
</dbReference>
<dbReference type="PROSITE" id="PS50110">
    <property type="entry name" value="RESPONSE_REGULATORY"/>
    <property type="match status" value="1"/>
</dbReference>
<dbReference type="GO" id="GO:0000160">
    <property type="term" value="P:phosphorelay signal transduction system"/>
    <property type="evidence" value="ECO:0007669"/>
    <property type="project" value="InterPro"/>
</dbReference>
<proteinExistence type="predicted"/>
<feature type="domain" description="HTH luxR-type" evidence="6">
    <location>
        <begin position="147"/>
        <end position="212"/>
    </location>
</feature>
<protein>
    <submittedName>
        <fullName evidence="8">Putative DNA-binding response regulator in two-component regulatory system with NarX (Or NarQ)[narL]</fullName>
    </submittedName>
</protein>
<dbReference type="AlphaFoldDB" id="A0A1S7LC12"/>
<gene>
    <name evidence="8" type="ORF">MAGMO_0104</name>
</gene>
<dbReference type="InterPro" id="IPR001789">
    <property type="entry name" value="Sig_transdc_resp-reg_receiver"/>
</dbReference>
<evidence type="ECO:0000259" key="6">
    <source>
        <dbReference type="PROSITE" id="PS50043"/>
    </source>
</evidence>
<dbReference type="InterPro" id="IPR039420">
    <property type="entry name" value="WalR-like"/>
</dbReference>
<name>A0A1S7LC12_MAGMO</name>
<dbReference type="SUPFAM" id="SSF46894">
    <property type="entry name" value="C-terminal effector domain of the bipartite response regulators"/>
    <property type="match status" value="1"/>
</dbReference>
<evidence type="ECO:0000256" key="3">
    <source>
        <dbReference type="ARBA" id="ARBA00023125"/>
    </source>
</evidence>
<dbReference type="InterPro" id="IPR011006">
    <property type="entry name" value="CheY-like_superfamily"/>
</dbReference>
<keyword evidence="1 5" id="KW-0597">Phosphoprotein</keyword>
<dbReference type="InterPro" id="IPR000792">
    <property type="entry name" value="Tscrpt_reg_LuxR_C"/>
</dbReference>
<keyword evidence="3 8" id="KW-0238">DNA-binding</keyword>
<evidence type="ECO:0000259" key="7">
    <source>
        <dbReference type="PROSITE" id="PS50110"/>
    </source>
</evidence>
<dbReference type="PANTHER" id="PTHR43214:SF41">
    <property type="entry name" value="NITRATE_NITRITE RESPONSE REGULATOR PROTEIN NARP"/>
    <property type="match status" value="1"/>
</dbReference>
<dbReference type="PANTHER" id="PTHR43214">
    <property type="entry name" value="TWO-COMPONENT RESPONSE REGULATOR"/>
    <property type="match status" value="1"/>
</dbReference>
<dbReference type="PROSITE" id="PS50043">
    <property type="entry name" value="HTH_LUXR_2"/>
    <property type="match status" value="1"/>
</dbReference>
<dbReference type="EMBL" id="LO017727">
    <property type="protein sequence ID" value="CRH04320.1"/>
    <property type="molecule type" value="Genomic_DNA"/>
</dbReference>
<keyword evidence="4" id="KW-0804">Transcription</keyword>
<evidence type="ECO:0000256" key="4">
    <source>
        <dbReference type="ARBA" id="ARBA00023163"/>
    </source>
</evidence>
<sequence>MSIIPERILIADDHEIVCDGIELLLQSQWPQLVVSKALDGMAAVEVAKETRPQLVILDLAMPKMAGADVAREIRIHCPMAYILVFTAFSNETQIIDALEAKVHGIVLKDGGNQQLLVAIKQLLKGENYYAEKLQPIIDSRSNPSEQEHQRRVSLTPRERQILKLVTEGYSSKEIARLLDLSPRTVDNHRRHLMIKLNAKNALELSAYAHKTGLFDSGSEN</sequence>
<feature type="modified residue" description="4-aspartylphosphate" evidence="5">
    <location>
        <position position="58"/>
    </location>
</feature>
<dbReference type="SUPFAM" id="SSF52172">
    <property type="entry name" value="CheY-like"/>
    <property type="match status" value="1"/>
</dbReference>
<dbReference type="Pfam" id="PF00072">
    <property type="entry name" value="Response_reg"/>
    <property type="match status" value="1"/>
</dbReference>
<reference evidence="8" key="1">
    <citation type="submission" date="2015-04" db="EMBL/GenBank/DDBJ databases">
        <authorList>
            <person name="Syromyatnikov M.Y."/>
            <person name="Popov V.N."/>
        </authorList>
    </citation>
    <scope>NUCLEOTIDE SEQUENCE</scope>
    <source>
        <strain evidence="8">MO-1</strain>
    </source>
</reference>
<dbReference type="Pfam" id="PF00196">
    <property type="entry name" value="GerE"/>
    <property type="match status" value="1"/>
</dbReference>
<accession>A0A1S7LC12</accession>
<dbReference type="PRINTS" id="PR00038">
    <property type="entry name" value="HTHLUXR"/>
</dbReference>
<dbReference type="PROSITE" id="PS00622">
    <property type="entry name" value="HTH_LUXR_1"/>
    <property type="match status" value="1"/>
</dbReference>
<dbReference type="InterPro" id="IPR058245">
    <property type="entry name" value="NreC/VraR/RcsB-like_REC"/>
</dbReference>
<evidence type="ECO:0000313" key="8">
    <source>
        <dbReference type="EMBL" id="CRH04320.1"/>
    </source>
</evidence>
<evidence type="ECO:0000256" key="2">
    <source>
        <dbReference type="ARBA" id="ARBA00023015"/>
    </source>
</evidence>
<feature type="domain" description="Response regulatory" evidence="7">
    <location>
        <begin position="7"/>
        <end position="123"/>
    </location>
</feature>
<dbReference type="SMART" id="SM00421">
    <property type="entry name" value="HTH_LUXR"/>
    <property type="match status" value="1"/>
</dbReference>
<dbReference type="GO" id="GO:0003677">
    <property type="term" value="F:DNA binding"/>
    <property type="evidence" value="ECO:0007669"/>
    <property type="project" value="UniProtKB-KW"/>
</dbReference>
<dbReference type="InterPro" id="IPR016032">
    <property type="entry name" value="Sig_transdc_resp-reg_C-effctor"/>
</dbReference>